<organism evidence="6 7">
    <name type="scientific">Solidesulfovibrio aerotolerans</name>
    <dbReference type="NCBI Taxonomy" id="295255"/>
    <lineage>
        <taxon>Bacteria</taxon>
        <taxon>Pseudomonadati</taxon>
        <taxon>Thermodesulfobacteriota</taxon>
        <taxon>Desulfovibrionia</taxon>
        <taxon>Desulfovibrionales</taxon>
        <taxon>Desulfovibrionaceae</taxon>
        <taxon>Solidesulfovibrio</taxon>
    </lineage>
</organism>
<reference evidence="6 7" key="1">
    <citation type="submission" date="2020-01" db="EMBL/GenBank/DDBJ databases">
        <title>Genome sequence of Desulfovibrio aerotolerans DSM 16695(T).</title>
        <authorList>
            <person name="Karnachuk O."/>
            <person name="Avakyan M."/>
            <person name="Mardanov A."/>
            <person name="Kadnikov V."/>
            <person name="Ravin N."/>
        </authorList>
    </citation>
    <scope>NUCLEOTIDE SEQUENCE [LARGE SCALE GENOMIC DNA]</scope>
    <source>
        <strain evidence="6 7">DSM 16695</strain>
    </source>
</reference>
<proteinExistence type="inferred from homology"/>
<keyword evidence="7" id="KW-1185">Reference proteome</keyword>
<dbReference type="PANTHER" id="PTHR34478">
    <property type="entry name" value="PROTEIN LEMA"/>
    <property type="match status" value="1"/>
</dbReference>
<dbReference type="Pfam" id="PF04011">
    <property type="entry name" value="LemA"/>
    <property type="match status" value="1"/>
</dbReference>
<evidence type="ECO:0000256" key="5">
    <source>
        <dbReference type="ARBA" id="ARBA00023136"/>
    </source>
</evidence>
<dbReference type="GO" id="GO:0016020">
    <property type="term" value="C:membrane"/>
    <property type="evidence" value="ECO:0007669"/>
    <property type="project" value="UniProtKB-SubCell"/>
</dbReference>
<dbReference type="OrthoDB" id="9804152at2"/>
<gene>
    <name evidence="6" type="ORF">GTA51_16700</name>
</gene>
<dbReference type="SUPFAM" id="SSF140478">
    <property type="entry name" value="LemA-like"/>
    <property type="match status" value="1"/>
</dbReference>
<dbReference type="PANTHER" id="PTHR34478:SF2">
    <property type="entry name" value="MEMBRANE PROTEIN"/>
    <property type="match status" value="1"/>
</dbReference>
<name>A0A7C9MWV4_9BACT</name>
<protein>
    <submittedName>
        <fullName evidence="6">LemA family protein</fullName>
    </submittedName>
</protein>
<dbReference type="RefSeq" id="WP_160963065.1">
    <property type="nucleotide sequence ID" value="NZ_WVUD01000041.1"/>
</dbReference>
<dbReference type="AlphaFoldDB" id="A0A7C9MWV4"/>
<comment type="similarity">
    <text evidence="2">Belongs to the LemA family.</text>
</comment>
<dbReference type="Proteomes" id="UP000482487">
    <property type="component" value="Unassembled WGS sequence"/>
</dbReference>
<dbReference type="EMBL" id="WVUD01000041">
    <property type="protein sequence ID" value="MYL84754.1"/>
    <property type="molecule type" value="Genomic_DNA"/>
</dbReference>
<accession>A0A7C9MWV4</accession>
<keyword evidence="4" id="KW-1133">Transmembrane helix</keyword>
<sequence>MTRLFGILAIFLTLSVLPGCGYNQMQTNEEAVKGAWGNVDAALQRRLDLIPNLVETVKGYASHEKDTFTAVTDARSKAGQIKLTPETLADPQAMAAFQQAQGQMQSALSRLLAVAENYPQLKADQNFRDLQHQLEGTENRINVARQRYNQTVEVYNSSIRTFPNSVTNSFMLHLKPKEYYKADEAAQQAPKVKF</sequence>
<dbReference type="InterPro" id="IPR007156">
    <property type="entry name" value="MamQ_LemA"/>
</dbReference>
<evidence type="ECO:0000256" key="4">
    <source>
        <dbReference type="ARBA" id="ARBA00022989"/>
    </source>
</evidence>
<evidence type="ECO:0000256" key="2">
    <source>
        <dbReference type="ARBA" id="ARBA00008854"/>
    </source>
</evidence>
<comment type="subcellular location">
    <subcellularLocation>
        <location evidence="1">Membrane</location>
        <topology evidence="1">Single-pass membrane protein</topology>
    </subcellularLocation>
</comment>
<keyword evidence="5" id="KW-0472">Membrane</keyword>
<evidence type="ECO:0000256" key="1">
    <source>
        <dbReference type="ARBA" id="ARBA00004167"/>
    </source>
</evidence>
<dbReference type="InterPro" id="IPR023353">
    <property type="entry name" value="LemA-like_dom_sf"/>
</dbReference>
<evidence type="ECO:0000256" key="3">
    <source>
        <dbReference type="ARBA" id="ARBA00022692"/>
    </source>
</evidence>
<evidence type="ECO:0000313" key="6">
    <source>
        <dbReference type="EMBL" id="MYL84754.1"/>
    </source>
</evidence>
<evidence type="ECO:0000313" key="7">
    <source>
        <dbReference type="Proteomes" id="UP000482487"/>
    </source>
</evidence>
<comment type="caution">
    <text evidence="6">The sequence shown here is derived from an EMBL/GenBank/DDBJ whole genome shotgun (WGS) entry which is preliminary data.</text>
</comment>
<keyword evidence="3" id="KW-0812">Transmembrane</keyword>
<dbReference type="Gene3D" id="1.20.1440.20">
    <property type="entry name" value="LemA-like domain"/>
    <property type="match status" value="1"/>
</dbReference>